<protein>
    <submittedName>
        <fullName evidence="2">Uncharacterized protein</fullName>
    </submittedName>
</protein>
<dbReference type="EMBL" id="JACDTQ010002022">
    <property type="protein sequence ID" value="KAF5920433.1"/>
    <property type="molecule type" value="Genomic_DNA"/>
</dbReference>
<gene>
    <name evidence="2" type="ORF">HPG69_009683</name>
</gene>
<feature type="transmembrane region" description="Helical" evidence="1">
    <location>
        <begin position="20"/>
        <end position="38"/>
    </location>
</feature>
<proteinExistence type="predicted"/>
<sequence length="134" mass="14727">GDVKRGKIFIVGGPNPNGSFSGVYFIGLASGCLGALASQKIKIVYKSKILKPDLDHARDDQIHAPPLCPKSFHTSTEALPPWRLIRLCHKFSCGRGETYVYHWFSQEPCTHNINITQKSSSGPCINLTSLFSPI</sequence>
<organism evidence="2 3">
    <name type="scientific">Diceros bicornis minor</name>
    <name type="common">South-central black rhinoceros</name>
    <dbReference type="NCBI Taxonomy" id="77932"/>
    <lineage>
        <taxon>Eukaryota</taxon>
        <taxon>Metazoa</taxon>
        <taxon>Chordata</taxon>
        <taxon>Craniata</taxon>
        <taxon>Vertebrata</taxon>
        <taxon>Euteleostomi</taxon>
        <taxon>Mammalia</taxon>
        <taxon>Eutheria</taxon>
        <taxon>Laurasiatheria</taxon>
        <taxon>Perissodactyla</taxon>
        <taxon>Rhinocerotidae</taxon>
        <taxon>Diceros</taxon>
    </lineage>
</organism>
<keyword evidence="1" id="KW-1133">Transmembrane helix</keyword>
<dbReference type="AlphaFoldDB" id="A0A7J7EXJ6"/>
<dbReference type="Proteomes" id="UP000551758">
    <property type="component" value="Unassembled WGS sequence"/>
</dbReference>
<accession>A0A7J7EXJ6</accession>
<keyword evidence="1" id="KW-0472">Membrane</keyword>
<evidence type="ECO:0000256" key="1">
    <source>
        <dbReference type="SAM" id="Phobius"/>
    </source>
</evidence>
<comment type="caution">
    <text evidence="2">The sequence shown here is derived from an EMBL/GenBank/DDBJ whole genome shotgun (WGS) entry which is preliminary data.</text>
</comment>
<reference evidence="2 3" key="1">
    <citation type="journal article" date="2020" name="Mol. Biol. Evol.">
        <title>Interspecific Gene Flow and the Evolution of Specialization in Black and White Rhinoceros.</title>
        <authorList>
            <person name="Moodley Y."/>
            <person name="Westbury M.V."/>
            <person name="Russo I.M."/>
            <person name="Gopalakrishnan S."/>
            <person name="Rakotoarivelo A."/>
            <person name="Olsen R.A."/>
            <person name="Prost S."/>
            <person name="Tunstall T."/>
            <person name="Ryder O.A."/>
            <person name="Dalen L."/>
            <person name="Bruford M.W."/>
        </authorList>
    </citation>
    <scope>NUCLEOTIDE SEQUENCE [LARGE SCALE GENOMIC DNA]</scope>
    <source>
        <strain evidence="2">SBR-YM</strain>
        <tissue evidence="2">Skin</tissue>
    </source>
</reference>
<feature type="non-terminal residue" evidence="2">
    <location>
        <position position="134"/>
    </location>
</feature>
<keyword evidence="3" id="KW-1185">Reference proteome</keyword>
<evidence type="ECO:0000313" key="3">
    <source>
        <dbReference type="Proteomes" id="UP000551758"/>
    </source>
</evidence>
<keyword evidence="1" id="KW-0812">Transmembrane</keyword>
<name>A0A7J7EXJ6_DICBM</name>
<evidence type="ECO:0000313" key="2">
    <source>
        <dbReference type="EMBL" id="KAF5920433.1"/>
    </source>
</evidence>